<evidence type="ECO:0000256" key="3">
    <source>
        <dbReference type="ARBA" id="ARBA00022692"/>
    </source>
</evidence>
<evidence type="ECO:0000256" key="5">
    <source>
        <dbReference type="ARBA" id="ARBA00023136"/>
    </source>
</evidence>
<dbReference type="PROSITE" id="PS50850">
    <property type="entry name" value="MFS"/>
    <property type="match status" value="1"/>
</dbReference>
<feature type="transmembrane region" description="Helical" evidence="7">
    <location>
        <begin position="278"/>
        <end position="295"/>
    </location>
</feature>
<feature type="transmembrane region" description="Helical" evidence="7">
    <location>
        <begin position="177"/>
        <end position="198"/>
    </location>
</feature>
<dbReference type="GO" id="GO:0022857">
    <property type="term" value="F:transmembrane transporter activity"/>
    <property type="evidence" value="ECO:0007669"/>
    <property type="project" value="InterPro"/>
</dbReference>
<protein>
    <submittedName>
        <fullName evidence="9">MFS general substrate transporter</fullName>
    </submittedName>
</protein>
<dbReference type="SUPFAM" id="SSF103473">
    <property type="entry name" value="MFS general substrate transporter"/>
    <property type="match status" value="1"/>
</dbReference>
<evidence type="ECO:0000313" key="9">
    <source>
        <dbReference type="EMBL" id="PVI01589.1"/>
    </source>
</evidence>
<proteinExistence type="predicted"/>
<evidence type="ECO:0000256" key="7">
    <source>
        <dbReference type="SAM" id="Phobius"/>
    </source>
</evidence>
<dbReference type="FunFam" id="1.20.1250.20:FF:000013">
    <property type="entry name" value="MFS general substrate transporter"/>
    <property type="match status" value="1"/>
</dbReference>
<evidence type="ECO:0000313" key="10">
    <source>
        <dbReference type="Proteomes" id="UP000244855"/>
    </source>
</evidence>
<feature type="transmembrane region" description="Helical" evidence="7">
    <location>
        <begin position="210"/>
        <end position="230"/>
    </location>
</feature>
<dbReference type="InterPro" id="IPR020846">
    <property type="entry name" value="MFS_dom"/>
</dbReference>
<gene>
    <name evidence="9" type="ORF">DM02DRAFT_727775</name>
</gene>
<keyword evidence="5 7" id="KW-0472">Membrane</keyword>
<dbReference type="Pfam" id="PF07690">
    <property type="entry name" value="MFS_1"/>
    <property type="match status" value="1"/>
</dbReference>
<feature type="transmembrane region" description="Helical" evidence="7">
    <location>
        <begin position="146"/>
        <end position="165"/>
    </location>
</feature>
<feature type="transmembrane region" description="Helical" evidence="7">
    <location>
        <begin position="437"/>
        <end position="457"/>
    </location>
</feature>
<dbReference type="Gene3D" id="1.20.1250.20">
    <property type="entry name" value="MFS general substrate transporter like domains"/>
    <property type="match status" value="2"/>
</dbReference>
<dbReference type="Proteomes" id="UP000244855">
    <property type="component" value="Unassembled WGS sequence"/>
</dbReference>
<reference evidence="9 10" key="1">
    <citation type="journal article" date="2018" name="Sci. Rep.">
        <title>Comparative genomics provides insights into the lifestyle and reveals functional heterogeneity of dark septate endophytic fungi.</title>
        <authorList>
            <person name="Knapp D.G."/>
            <person name="Nemeth J.B."/>
            <person name="Barry K."/>
            <person name="Hainaut M."/>
            <person name="Henrissat B."/>
            <person name="Johnson J."/>
            <person name="Kuo A."/>
            <person name="Lim J.H.P."/>
            <person name="Lipzen A."/>
            <person name="Nolan M."/>
            <person name="Ohm R.A."/>
            <person name="Tamas L."/>
            <person name="Grigoriev I.V."/>
            <person name="Spatafora J.W."/>
            <person name="Nagy L.G."/>
            <person name="Kovacs G.M."/>
        </authorList>
    </citation>
    <scope>NUCLEOTIDE SEQUENCE [LARGE SCALE GENOMIC DNA]</scope>
    <source>
        <strain evidence="9 10">DSE2036</strain>
    </source>
</reference>
<feature type="transmembrane region" description="Helical" evidence="7">
    <location>
        <begin position="315"/>
        <end position="333"/>
    </location>
</feature>
<feature type="transmembrane region" description="Helical" evidence="7">
    <location>
        <begin position="371"/>
        <end position="392"/>
    </location>
</feature>
<evidence type="ECO:0000256" key="4">
    <source>
        <dbReference type="ARBA" id="ARBA00022989"/>
    </source>
</evidence>
<feature type="transmembrane region" description="Helical" evidence="7">
    <location>
        <begin position="345"/>
        <end position="365"/>
    </location>
</feature>
<dbReference type="PANTHER" id="PTHR43791:SF9">
    <property type="entry name" value="MAJOR FACILITATOR-TYPE TRANSPORTER HXNP"/>
    <property type="match status" value="1"/>
</dbReference>
<keyword evidence="4 7" id="KW-1133">Transmembrane helix</keyword>
<dbReference type="AlphaFoldDB" id="A0A2V1DU33"/>
<feature type="transmembrane region" description="Helical" evidence="7">
    <location>
        <begin position="120"/>
        <end position="140"/>
    </location>
</feature>
<comment type="subcellular location">
    <subcellularLocation>
        <location evidence="1">Membrane</location>
        <topology evidence="1">Multi-pass membrane protein</topology>
    </subcellularLocation>
</comment>
<feature type="region of interest" description="Disordered" evidence="6">
    <location>
        <begin position="1"/>
        <end position="21"/>
    </location>
</feature>
<name>A0A2V1DU33_9PLEO</name>
<dbReference type="FunFam" id="1.20.1250.20:FF:000188">
    <property type="entry name" value="MFS general substrate transporter"/>
    <property type="match status" value="1"/>
</dbReference>
<evidence type="ECO:0000256" key="2">
    <source>
        <dbReference type="ARBA" id="ARBA00022448"/>
    </source>
</evidence>
<dbReference type="InterPro" id="IPR011701">
    <property type="entry name" value="MFS"/>
</dbReference>
<dbReference type="OrthoDB" id="2985014at2759"/>
<sequence>MLDTEKQNQSPGVKLSMPEANPKPNLDIAAVEIIDKTAERAYVHKLDAYLLPFLSLMYFFNSVDRSNLGNAKTDGMDKDLGFTGEQYSLLILLFYVPNGLCDLPLNLLTKKWSGKVVLPSLMLGWGAMALLQCAATNFAGMLVLRLFLGAFEAGFFAGVVFYLTLFYTRGELGFRIAIFFGSALLAAAFSGLISYGVFQIEHGVVQGWKWLFVIEGAMTVLIAVAAYFWLPASASTAWFLTQEERSVAEHRTLRDLSSTSHSDFSWSECFATWRSWKFVPWCIISFTYPVAFATTSNFLPQIVQRLGYSVVKTNLWTVAPNAVGFVVLLVVTYSSDYFRERTFHIVLALSISLVGLIVLATIDVLHNKAVAYFSCFLLCAGAYIPSCLVHSWHNNNNLNENSRAATTGLLVGLGNLGGILSAATFRAEYAPSYVPTLAATAACNVTCILMTLGLGGWMKLENRRRDREMGVRIRAEEVRTEMLGDGEWYEPSPAHRFWQAQAQITAQFVTISLSLRTENHIERGTVKSRDEAGETLDVLVNLYK</sequence>
<accession>A0A2V1DU33</accession>
<evidence type="ECO:0000259" key="8">
    <source>
        <dbReference type="PROSITE" id="PS50850"/>
    </source>
</evidence>
<dbReference type="InterPro" id="IPR036259">
    <property type="entry name" value="MFS_trans_sf"/>
</dbReference>
<dbReference type="PANTHER" id="PTHR43791">
    <property type="entry name" value="PERMEASE-RELATED"/>
    <property type="match status" value="1"/>
</dbReference>
<keyword evidence="2" id="KW-0813">Transport</keyword>
<evidence type="ECO:0000256" key="1">
    <source>
        <dbReference type="ARBA" id="ARBA00004141"/>
    </source>
</evidence>
<dbReference type="GO" id="GO:0016020">
    <property type="term" value="C:membrane"/>
    <property type="evidence" value="ECO:0007669"/>
    <property type="project" value="UniProtKB-SubCell"/>
</dbReference>
<organism evidence="9 10">
    <name type="scientific">Periconia macrospinosa</name>
    <dbReference type="NCBI Taxonomy" id="97972"/>
    <lineage>
        <taxon>Eukaryota</taxon>
        <taxon>Fungi</taxon>
        <taxon>Dikarya</taxon>
        <taxon>Ascomycota</taxon>
        <taxon>Pezizomycotina</taxon>
        <taxon>Dothideomycetes</taxon>
        <taxon>Pleosporomycetidae</taxon>
        <taxon>Pleosporales</taxon>
        <taxon>Massarineae</taxon>
        <taxon>Periconiaceae</taxon>
        <taxon>Periconia</taxon>
    </lineage>
</organism>
<keyword evidence="10" id="KW-1185">Reference proteome</keyword>
<feature type="transmembrane region" description="Helical" evidence="7">
    <location>
        <begin position="404"/>
        <end position="425"/>
    </location>
</feature>
<evidence type="ECO:0000256" key="6">
    <source>
        <dbReference type="SAM" id="MobiDB-lite"/>
    </source>
</evidence>
<feature type="domain" description="Major facilitator superfamily (MFS) profile" evidence="8">
    <location>
        <begin position="50"/>
        <end position="459"/>
    </location>
</feature>
<keyword evidence="3 7" id="KW-0812">Transmembrane</keyword>
<dbReference type="EMBL" id="KZ805355">
    <property type="protein sequence ID" value="PVI01589.1"/>
    <property type="molecule type" value="Genomic_DNA"/>
</dbReference>